<dbReference type="GO" id="GO:0016740">
    <property type="term" value="F:transferase activity"/>
    <property type="evidence" value="ECO:0007669"/>
    <property type="project" value="UniProtKB-KW"/>
</dbReference>
<dbReference type="Proteomes" id="UP000323707">
    <property type="component" value="Unassembled WGS sequence"/>
</dbReference>
<evidence type="ECO:0000313" key="2">
    <source>
        <dbReference type="Proteomes" id="UP000323707"/>
    </source>
</evidence>
<gene>
    <name evidence="1" type="ORF">F4V45_04360</name>
</gene>
<sequence length="127" mass="14759">MAQNLESYKAPIDYKCHIFNGTLSHIEVIRGRFVHQEEIALDEQWQKLPFDYEKRATALPPPPKDLPTMKQIASLLSQPFAYVRVDLYEIDSAIFFGEMTFTPACGTDKFSPQEWDHILGDRWKMHA</sequence>
<dbReference type="EMBL" id="VXKE01000012">
    <property type="protein sequence ID" value="KAA8709871.1"/>
    <property type="molecule type" value="Genomic_DNA"/>
</dbReference>
<protein>
    <submittedName>
        <fullName evidence="1">Glycosyltransferase</fullName>
    </submittedName>
</protein>
<dbReference type="InterPro" id="IPR029465">
    <property type="entry name" value="ATPgrasp_TupA"/>
</dbReference>
<keyword evidence="1" id="KW-0808">Transferase</keyword>
<dbReference type="Pfam" id="PF14305">
    <property type="entry name" value="ATPgrasp_TupA"/>
    <property type="match status" value="1"/>
</dbReference>
<accession>A0A5M9QNT5</accession>
<comment type="caution">
    <text evidence="1">The sequence shown here is derived from an EMBL/GenBank/DDBJ whole genome shotgun (WGS) entry which is preliminary data.</text>
</comment>
<evidence type="ECO:0000313" key="1">
    <source>
        <dbReference type="EMBL" id="KAA8709871.1"/>
    </source>
</evidence>
<organism evidence="1 2">
    <name type="scientific">Helicobacter canis</name>
    <dbReference type="NCBI Taxonomy" id="29419"/>
    <lineage>
        <taxon>Bacteria</taxon>
        <taxon>Pseudomonadati</taxon>
        <taxon>Campylobacterota</taxon>
        <taxon>Epsilonproteobacteria</taxon>
        <taxon>Campylobacterales</taxon>
        <taxon>Helicobacteraceae</taxon>
        <taxon>Helicobacter</taxon>
    </lineage>
</organism>
<dbReference type="AlphaFoldDB" id="A0A5M9QNT5"/>
<proteinExistence type="predicted"/>
<name>A0A5M9QNT5_9HELI</name>
<reference evidence="1 2" key="1">
    <citation type="submission" date="2019-09" db="EMBL/GenBank/DDBJ databases">
        <title>Draft genome sequence of various Type strains from the CCUG.</title>
        <authorList>
            <person name="Pineiro-Iglesias B."/>
            <person name="Tunovic T."/>
            <person name="Unosson C."/>
            <person name="Inganas E."/>
            <person name="Ohlen M."/>
            <person name="Cardew S."/>
            <person name="Jensie-Markopoulos S."/>
            <person name="Salva-Serra F."/>
            <person name="Jaen-Luchoro D."/>
            <person name="Karlsson R."/>
            <person name="Svensson-Stadler L."/>
            <person name="Chun J."/>
            <person name="Moore E."/>
        </authorList>
    </citation>
    <scope>NUCLEOTIDE SEQUENCE [LARGE SCALE GENOMIC DNA]</scope>
    <source>
        <strain evidence="1 2">CCUG 32756T</strain>
    </source>
</reference>